<reference evidence="2 3" key="2">
    <citation type="submission" date="2020-11" db="EMBL/GenBank/DDBJ databases">
        <title>Description of novel Gluconobacter species.</title>
        <authorList>
            <person name="Cleenwerck I."/>
            <person name="Cnockaert M."/>
            <person name="Borremans W."/>
            <person name="Wieme A.D."/>
            <person name="De Vuyst L."/>
            <person name="Vandamme P."/>
        </authorList>
    </citation>
    <scope>NUCLEOTIDE SEQUENCE [LARGE SCALE GENOMIC DNA]</scope>
    <source>
        <strain evidence="2 3">LMG 27748</strain>
    </source>
</reference>
<name>A0ABR9YHA3_9PROT</name>
<reference evidence="3" key="1">
    <citation type="submission" date="2020-04" db="EMBL/GenBank/DDBJ databases">
        <title>Description of novel Gluconacetobacter.</title>
        <authorList>
            <person name="Sombolestani A."/>
        </authorList>
    </citation>
    <scope>NUCLEOTIDE SEQUENCE [LARGE SCALE GENOMIC DNA]</scope>
    <source>
        <strain evidence="3">LMG 27748</strain>
    </source>
</reference>
<evidence type="ECO:0000256" key="1">
    <source>
        <dbReference type="SAM" id="MobiDB-lite"/>
    </source>
</evidence>
<dbReference type="Proteomes" id="UP000630952">
    <property type="component" value="Unassembled WGS sequence"/>
</dbReference>
<dbReference type="RefSeq" id="WP_194256174.1">
    <property type="nucleotide sequence ID" value="NZ_JABCQO010000021.1"/>
</dbReference>
<dbReference type="EMBL" id="JABCQO010000021">
    <property type="protein sequence ID" value="MBF0877893.1"/>
    <property type="molecule type" value="Genomic_DNA"/>
</dbReference>
<keyword evidence="3" id="KW-1185">Reference proteome</keyword>
<feature type="region of interest" description="Disordered" evidence="1">
    <location>
        <begin position="29"/>
        <end position="60"/>
    </location>
</feature>
<proteinExistence type="predicted"/>
<feature type="compositionally biased region" description="Basic and acidic residues" evidence="1">
    <location>
        <begin position="45"/>
        <end position="60"/>
    </location>
</feature>
<evidence type="ECO:0000313" key="3">
    <source>
        <dbReference type="Proteomes" id="UP000630952"/>
    </source>
</evidence>
<sequence>MSKESIIEDFDITESMNVVELETFMEKMSESDRVECEPNALTETPKADHQAEIISEAKEA</sequence>
<protein>
    <submittedName>
        <fullName evidence="2">Uncharacterized protein</fullName>
    </submittedName>
</protein>
<accession>A0ABR9YHA3</accession>
<gene>
    <name evidence="2" type="ORF">HKD21_13745</name>
</gene>
<comment type="caution">
    <text evidence="2">The sequence shown here is derived from an EMBL/GenBank/DDBJ whole genome shotgun (WGS) entry which is preliminary data.</text>
</comment>
<evidence type="ECO:0000313" key="2">
    <source>
        <dbReference type="EMBL" id="MBF0877893.1"/>
    </source>
</evidence>
<organism evidence="2 3">
    <name type="scientific">Gluconobacter cerevisiae</name>
    <dbReference type="NCBI Taxonomy" id="1379734"/>
    <lineage>
        <taxon>Bacteria</taxon>
        <taxon>Pseudomonadati</taxon>
        <taxon>Pseudomonadota</taxon>
        <taxon>Alphaproteobacteria</taxon>
        <taxon>Acetobacterales</taxon>
        <taxon>Acetobacteraceae</taxon>
        <taxon>Gluconobacter</taxon>
    </lineage>
</organism>